<organism evidence="3 4">
    <name type="scientific">Clostridium sartagoforme</name>
    <dbReference type="NCBI Taxonomy" id="84031"/>
    <lineage>
        <taxon>Bacteria</taxon>
        <taxon>Bacillati</taxon>
        <taxon>Bacillota</taxon>
        <taxon>Clostridia</taxon>
        <taxon>Eubacteriales</taxon>
        <taxon>Clostridiaceae</taxon>
        <taxon>Clostridium</taxon>
    </lineage>
</organism>
<keyword evidence="4" id="KW-1185">Reference proteome</keyword>
<feature type="domain" description="Glycosyltransferase subfamily 4-like N-terminal" evidence="2">
    <location>
        <begin position="2"/>
        <end position="138"/>
    </location>
</feature>
<dbReference type="InterPro" id="IPR028098">
    <property type="entry name" value="Glyco_trans_4-like_N"/>
</dbReference>
<dbReference type="PANTHER" id="PTHR45947">
    <property type="entry name" value="SULFOQUINOVOSYL TRANSFERASE SQD2"/>
    <property type="match status" value="1"/>
</dbReference>
<dbReference type="Proteomes" id="UP000306888">
    <property type="component" value="Unassembled WGS sequence"/>
</dbReference>
<name>A0A4S2DKH9_9CLOT</name>
<keyword evidence="3" id="KW-0808">Transferase</keyword>
<dbReference type="SUPFAM" id="SSF53756">
    <property type="entry name" value="UDP-Glycosyltransferase/glycogen phosphorylase"/>
    <property type="match status" value="1"/>
</dbReference>
<dbReference type="InterPro" id="IPR001296">
    <property type="entry name" value="Glyco_trans_1"/>
</dbReference>
<comment type="caution">
    <text evidence="3">The sequence shown here is derived from an EMBL/GenBank/DDBJ whole genome shotgun (WGS) entry which is preliminary data.</text>
</comment>
<dbReference type="EMBL" id="SRYR01000007">
    <property type="protein sequence ID" value="TGY41473.1"/>
    <property type="molecule type" value="Genomic_DNA"/>
</dbReference>
<dbReference type="InterPro" id="IPR050194">
    <property type="entry name" value="Glycosyltransferase_grp1"/>
</dbReference>
<evidence type="ECO:0000313" key="4">
    <source>
        <dbReference type="Proteomes" id="UP000306888"/>
    </source>
</evidence>
<evidence type="ECO:0000313" key="3">
    <source>
        <dbReference type="EMBL" id="TGY41473.1"/>
    </source>
</evidence>
<dbReference type="Gene3D" id="3.40.50.2000">
    <property type="entry name" value="Glycogen Phosphorylase B"/>
    <property type="match status" value="2"/>
</dbReference>
<sequence length="354" mass="40156">MKICFLGDAGSIHTRRWIEYFRDTGNEVHLISFRNADISGIKFYYMGDSINIDSDGGNKAYLKKVPKIRSIIKEINPDLINAHYLTSYGFIGSLVKGKIPLVVSTWGTDILVTPKKNKAYKLLTEYVLKKCDLVTSDSDYMSEEIVNLKADKNKVLTVPMGVSLSDIDYKNVSESRDNMFLSMRTLCENSNVECILDAFKIVLEKYSDSKLIITNSGSSEKSILNYINELGIENNVDFRGFINREELFDLLNKGLSFISIPTSDSTSVTLLESMISGSFPIVSDLPANREWIEDEVNGLILKGFNSKELSELMIRTIEDKSLVRKAQDTNREIIKERAIWEDNMQIVLDAYRNL</sequence>
<dbReference type="RefSeq" id="WP_136007494.1">
    <property type="nucleotide sequence ID" value="NZ_SRYR01000007.1"/>
</dbReference>
<accession>A0A4S2DKH9</accession>
<feature type="domain" description="Glycosyl transferase family 1" evidence="1">
    <location>
        <begin position="170"/>
        <end position="329"/>
    </location>
</feature>
<evidence type="ECO:0000259" key="2">
    <source>
        <dbReference type="Pfam" id="PF13477"/>
    </source>
</evidence>
<dbReference type="OrthoDB" id="9810929at2"/>
<dbReference type="PANTHER" id="PTHR45947:SF3">
    <property type="entry name" value="SULFOQUINOVOSYL TRANSFERASE SQD2"/>
    <property type="match status" value="1"/>
</dbReference>
<dbReference type="Pfam" id="PF00534">
    <property type="entry name" value="Glycos_transf_1"/>
    <property type="match status" value="1"/>
</dbReference>
<evidence type="ECO:0000259" key="1">
    <source>
        <dbReference type="Pfam" id="PF00534"/>
    </source>
</evidence>
<gene>
    <name evidence="3" type="ORF">E5347_12135</name>
</gene>
<protein>
    <submittedName>
        <fullName evidence="3">Glycosyltransferase</fullName>
    </submittedName>
</protein>
<dbReference type="GO" id="GO:0016757">
    <property type="term" value="F:glycosyltransferase activity"/>
    <property type="evidence" value="ECO:0007669"/>
    <property type="project" value="InterPro"/>
</dbReference>
<dbReference type="AlphaFoldDB" id="A0A4S2DKH9"/>
<dbReference type="Pfam" id="PF13477">
    <property type="entry name" value="Glyco_trans_4_2"/>
    <property type="match status" value="1"/>
</dbReference>
<dbReference type="CDD" id="cd03801">
    <property type="entry name" value="GT4_PimA-like"/>
    <property type="match status" value="1"/>
</dbReference>
<proteinExistence type="predicted"/>
<reference evidence="3 4" key="1">
    <citation type="submission" date="2019-04" db="EMBL/GenBank/DDBJ databases">
        <title>Microbes associate with the intestines of laboratory mice.</title>
        <authorList>
            <person name="Navarre W."/>
            <person name="Wong E."/>
            <person name="Huang K."/>
            <person name="Tropini C."/>
            <person name="Ng K."/>
            <person name="Yu B."/>
        </authorList>
    </citation>
    <scope>NUCLEOTIDE SEQUENCE [LARGE SCALE GENOMIC DNA]</scope>
    <source>
        <strain evidence="3 4">NM50_B9-20</strain>
    </source>
</reference>